<dbReference type="GO" id="GO:0051287">
    <property type="term" value="F:NAD binding"/>
    <property type="evidence" value="ECO:0007669"/>
    <property type="project" value="InterPro"/>
</dbReference>
<evidence type="ECO:0000313" key="3">
    <source>
        <dbReference type="EMBL" id="SVB64209.1"/>
    </source>
</evidence>
<dbReference type="InterPro" id="IPR001732">
    <property type="entry name" value="UDP-Glc/GDP-Man_DH_N"/>
</dbReference>
<accession>A0A382FNH6</accession>
<dbReference type="EMBL" id="UINC01050804">
    <property type="protein sequence ID" value="SVB64209.1"/>
    <property type="molecule type" value="Genomic_DNA"/>
</dbReference>
<organism evidence="3">
    <name type="scientific">marine metagenome</name>
    <dbReference type="NCBI Taxonomy" id="408172"/>
    <lineage>
        <taxon>unclassified sequences</taxon>
        <taxon>metagenomes</taxon>
        <taxon>ecological metagenomes</taxon>
    </lineage>
</organism>
<dbReference type="Gene3D" id="3.40.50.720">
    <property type="entry name" value="NAD(P)-binding Rossmann-like Domain"/>
    <property type="match status" value="1"/>
</dbReference>
<dbReference type="PIRSF" id="PIRSF000124">
    <property type="entry name" value="UDPglc_GDPman_dh"/>
    <property type="match status" value="1"/>
</dbReference>
<dbReference type="GO" id="GO:0016616">
    <property type="term" value="F:oxidoreductase activity, acting on the CH-OH group of donors, NAD or NADP as acceptor"/>
    <property type="evidence" value="ECO:0007669"/>
    <property type="project" value="InterPro"/>
</dbReference>
<dbReference type="SUPFAM" id="SSF51735">
    <property type="entry name" value="NAD(P)-binding Rossmann-fold domains"/>
    <property type="match status" value="1"/>
</dbReference>
<protein>
    <recommendedName>
        <fullName evidence="2">UDP-glucose/GDP-mannose dehydrogenase N-terminal domain-containing protein</fullName>
    </recommendedName>
</protein>
<dbReference type="GO" id="GO:0000271">
    <property type="term" value="P:polysaccharide biosynthetic process"/>
    <property type="evidence" value="ECO:0007669"/>
    <property type="project" value="InterPro"/>
</dbReference>
<feature type="domain" description="UDP-glucose/GDP-mannose dehydrogenase N-terminal" evidence="2">
    <location>
        <begin position="4"/>
        <end position="113"/>
    </location>
</feature>
<dbReference type="PANTHER" id="PTHR43491">
    <property type="entry name" value="UDP-N-ACETYL-D-MANNOSAMINE DEHYDROGENASE"/>
    <property type="match status" value="1"/>
</dbReference>
<feature type="non-terminal residue" evidence="3">
    <location>
        <position position="113"/>
    </location>
</feature>
<name>A0A382FNH6_9ZZZZ</name>
<gene>
    <name evidence="3" type="ORF">METZ01_LOCUS217063</name>
</gene>
<evidence type="ECO:0000259" key="2">
    <source>
        <dbReference type="Pfam" id="PF03721"/>
    </source>
</evidence>
<sequence length="113" mass="12523">MEDRIAIVGLGYVGLPLAVEFGKKIETIGFDINSSRVEELKQGKDSTLEVKPEELIEAKKLSYTTSPDKIRSCNIYIVTVPTPIDKHKKPDLTPLKKSSETIGELLNPNDIVI</sequence>
<dbReference type="AlphaFoldDB" id="A0A382FNH6"/>
<dbReference type="GO" id="GO:0016628">
    <property type="term" value="F:oxidoreductase activity, acting on the CH-CH group of donors, NAD or NADP as acceptor"/>
    <property type="evidence" value="ECO:0007669"/>
    <property type="project" value="InterPro"/>
</dbReference>
<comment type="similarity">
    <text evidence="1">Belongs to the UDP-glucose/GDP-mannose dehydrogenase family.</text>
</comment>
<reference evidence="3" key="1">
    <citation type="submission" date="2018-05" db="EMBL/GenBank/DDBJ databases">
        <authorList>
            <person name="Lanie J.A."/>
            <person name="Ng W.-L."/>
            <person name="Kazmierczak K.M."/>
            <person name="Andrzejewski T.M."/>
            <person name="Davidsen T.M."/>
            <person name="Wayne K.J."/>
            <person name="Tettelin H."/>
            <person name="Glass J.I."/>
            <person name="Rusch D."/>
            <person name="Podicherti R."/>
            <person name="Tsui H.-C.T."/>
            <person name="Winkler M.E."/>
        </authorList>
    </citation>
    <scope>NUCLEOTIDE SEQUENCE</scope>
</reference>
<dbReference type="InterPro" id="IPR036291">
    <property type="entry name" value="NAD(P)-bd_dom_sf"/>
</dbReference>
<evidence type="ECO:0000256" key="1">
    <source>
        <dbReference type="ARBA" id="ARBA00006601"/>
    </source>
</evidence>
<dbReference type="InterPro" id="IPR028359">
    <property type="entry name" value="UDP_ManNAc/GlcNAc_DH"/>
</dbReference>
<dbReference type="PANTHER" id="PTHR43491:SF2">
    <property type="entry name" value="UDP-N-ACETYL-D-MANNOSAMINE DEHYDROGENASE"/>
    <property type="match status" value="1"/>
</dbReference>
<dbReference type="InterPro" id="IPR017476">
    <property type="entry name" value="UDP-Glc/GDP-Man"/>
</dbReference>
<dbReference type="Pfam" id="PF03721">
    <property type="entry name" value="UDPG_MGDP_dh_N"/>
    <property type="match status" value="1"/>
</dbReference>
<proteinExistence type="inferred from homology"/>
<dbReference type="PIRSF" id="PIRSF500136">
    <property type="entry name" value="UDP_ManNAc_DH"/>
    <property type="match status" value="1"/>
</dbReference>